<reference evidence="2 3" key="1">
    <citation type="submission" date="2019-09" db="EMBL/GenBank/DDBJ databases">
        <title>Parvibaculum sedimenti sp. nov., isolated from sediment.</title>
        <authorList>
            <person name="Wang Y."/>
        </authorList>
    </citation>
    <scope>NUCLEOTIDE SEQUENCE [LARGE SCALE GENOMIC DNA]</scope>
    <source>
        <strain evidence="2 3">HXT-9</strain>
    </source>
</reference>
<keyword evidence="3" id="KW-1185">Reference proteome</keyword>
<sequence>MNRKIAAILMLLTALAVTACSTVEGAGQDISDTSRWVKNRL</sequence>
<proteinExistence type="predicted"/>
<dbReference type="RefSeq" id="WP_152214702.1">
    <property type="nucleotide sequence ID" value="NZ_JBAQYD010000350.1"/>
</dbReference>
<gene>
    <name evidence="2" type="ORF">F2P47_03175</name>
</gene>
<evidence type="ECO:0000256" key="1">
    <source>
        <dbReference type="SAM" id="SignalP"/>
    </source>
</evidence>
<comment type="caution">
    <text evidence="2">The sequence shown here is derived from an EMBL/GenBank/DDBJ whole genome shotgun (WGS) entry which is preliminary data.</text>
</comment>
<keyword evidence="1" id="KW-0732">Signal</keyword>
<dbReference type="AlphaFoldDB" id="A0A6N6VL85"/>
<dbReference type="EMBL" id="WESC01000002">
    <property type="protein sequence ID" value="KAB7742280.1"/>
    <property type="molecule type" value="Genomic_DNA"/>
</dbReference>
<protein>
    <submittedName>
        <fullName evidence="2">Entericidin EcnA/B family protein</fullName>
    </submittedName>
</protein>
<feature type="chain" id="PRO_5026728135" evidence="1">
    <location>
        <begin position="20"/>
        <end position="41"/>
    </location>
</feature>
<evidence type="ECO:0000313" key="3">
    <source>
        <dbReference type="Proteomes" id="UP000468901"/>
    </source>
</evidence>
<dbReference type="Proteomes" id="UP000468901">
    <property type="component" value="Unassembled WGS sequence"/>
</dbReference>
<accession>A0A6N6VL85</accession>
<dbReference type="PROSITE" id="PS51257">
    <property type="entry name" value="PROKAR_LIPOPROTEIN"/>
    <property type="match status" value="1"/>
</dbReference>
<name>A0A6N6VL85_9HYPH</name>
<feature type="signal peptide" evidence="1">
    <location>
        <begin position="1"/>
        <end position="19"/>
    </location>
</feature>
<evidence type="ECO:0000313" key="2">
    <source>
        <dbReference type="EMBL" id="KAB7742280.1"/>
    </source>
</evidence>
<organism evidence="2 3">
    <name type="scientific">Parvibaculum sedimenti</name>
    <dbReference type="NCBI Taxonomy" id="2608632"/>
    <lineage>
        <taxon>Bacteria</taxon>
        <taxon>Pseudomonadati</taxon>
        <taxon>Pseudomonadota</taxon>
        <taxon>Alphaproteobacteria</taxon>
        <taxon>Hyphomicrobiales</taxon>
        <taxon>Parvibaculaceae</taxon>
        <taxon>Parvibaculum</taxon>
    </lineage>
</organism>